<reference evidence="2" key="1">
    <citation type="submission" date="2016-10" db="EMBL/GenBank/DDBJ databases">
        <authorList>
            <person name="Varghese N."/>
            <person name="Submissions S."/>
        </authorList>
    </citation>
    <scope>NUCLEOTIDE SEQUENCE [LARGE SCALE GENOMIC DNA]</scope>
    <source>
        <strain evidence="2">CGMCC 4.2126</strain>
    </source>
</reference>
<gene>
    <name evidence="1" type="ORF">SAMN05216275_104203</name>
</gene>
<dbReference type="Proteomes" id="UP000199111">
    <property type="component" value="Unassembled WGS sequence"/>
</dbReference>
<evidence type="ECO:0000313" key="2">
    <source>
        <dbReference type="Proteomes" id="UP000199111"/>
    </source>
</evidence>
<dbReference type="EMBL" id="FOQY01000004">
    <property type="protein sequence ID" value="SFI66135.1"/>
    <property type="molecule type" value="Genomic_DNA"/>
</dbReference>
<protein>
    <submittedName>
        <fullName evidence="1">Uncharacterized protein</fullName>
    </submittedName>
</protein>
<accession>A0A1I3K1S8</accession>
<keyword evidence="2" id="KW-1185">Reference proteome</keyword>
<dbReference type="AlphaFoldDB" id="A0A1I3K1S8"/>
<proteinExistence type="predicted"/>
<sequence>MLPLTQAAPADAHRGSGELLVRIASLYAADISESGHDELYMLRSGNGLVWPSQYPGISVAQNDCIVFDSTRAACPPGSNERAAGDHNINWATLTAAPNEQLTLELQEEDLIGDDKLGSVRITAVEGRSSTVTWAKSGDFEYRFAYGVTTNPWP</sequence>
<organism evidence="1 2">
    <name type="scientific">Streptosporangium canum</name>
    <dbReference type="NCBI Taxonomy" id="324952"/>
    <lineage>
        <taxon>Bacteria</taxon>
        <taxon>Bacillati</taxon>
        <taxon>Actinomycetota</taxon>
        <taxon>Actinomycetes</taxon>
        <taxon>Streptosporangiales</taxon>
        <taxon>Streptosporangiaceae</taxon>
        <taxon>Streptosporangium</taxon>
    </lineage>
</organism>
<evidence type="ECO:0000313" key="1">
    <source>
        <dbReference type="EMBL" id="SFI66135.1"/>
    </source>
</evidence>
<name>A0A1I3K1S8_9ACTN</name>